<keyword evidence="7 10" id="KW-0249">Electron transport</keyword>
<dbReference type="EMBL" id="DXBC01000160">
    <property type="protein sequence ID" value="HIZ80106.1"/>
    <property type="molecule type" value="Genomic_DNA"/>
</dbReference>
<evidence type="ECO:0000256" key="6">
    <source>
        <dbReference type="ARBA" id="ARBA00022967"/>
    </source>
</evidence>
<feature type="transmembrane region" description="Helical" evidence="10">
    <location>
        <begin position="45"/>
        <end position="63"/>
    </location>
</feature>
<keyword evidence="9 10" id="KW-0472">Membrane</keyword>
<keyword evidence="3 10" id="KW-0285">Flavoprotein</keyword>
<evidence type="ECO:0000256" key="10">
    <source>
        <dbReference type="HAMAP-Rule" id="MF_00462"/>
    </source>
</evidence>
<dbReference type="EC" id="7.-.-.-" evidence="10"/>
<feature type="modified residue" description="FMN phosphoryl threonine" evidence="10">
    <location>
        <position position="156"/>
    </location>
</feature>
<reference evidence="11" key="1">
    <citation type="journal article" date="2021" name="PeerJ">
        <title>Extensive microbial diversity within the chicken gut microbiome revealed by metagenomics and culture.</title>
        <authorList>
            <person name="Gilroy R."/>
            <person name="Ravi A."/>
            <person name="Getino M."/>
            <person name="Pursley I."/>
            <person name="Horton D.L."/>
            <person name="Alikhan N.F."/>
            <person name="Baker D."/>
            <person name="Gharbi K."/>
            <person name="Hall N."/>
            <person name="Watson M."/>
            <person name="Adriaenssens E.M."/>
            <person name="Foster-Nyarko E."/>
            <person name="Jarju S."/>
            <person name="Secka A."/>
            <person name="Antonio M."/>
            <person name="Oren A."/>
            <person name="Chaudhuri R.R."/>
            <person name="La Ragione R."/>
            <person name="Hildebrand F."/>
            <person name="Pallen M.J."/>
        </authorList>
    </citation>
    <scope>NUCLEOTIDE SEQUENCE</scope>
    <source>
        <strain evidence="11">ChiBcec1-1093</strain>
    </source>
</reference>
<comment type="cofactor">
    <cofactor evidence="10">
        <name>FMN</name>
        <dbReference type="ChEBI" id="CHEBI:58210"/>
    </cofactor>
</comment>
<gene>
    <name evidence="10" type="primary">rnfD</name>
    <name evidence="11" type="ORF">IAA17_10010</name>
</gene>
<evidence type="ECO:0000256" key="8">
    <source>
        <dbReference type="ARBA" id="ARBA00022989"/>
    </source>
</evidence>
<evidence type="ECO:0000256" key="9">
    <source>
        <dbReference type="ARBA" id="ARBA00023136"/>
    </source>
</evidence>
<evidence type="ECO:0000256" key="5">
    <source>
        <dbReference type="ARBA" id="ARBA00022692"/>
    </source>
</evidence>
<comment type="similarity">
    <text evidence="10">Belongs to the NqrB/RnfD family.</text>
</comment>
<evidence type="ECO:0000313" key="12">
    <source>
        <dbReference type="Proteomes" id="UP000824101"/>
    </source>
</evidence>
<evidence type="ECO:0000256" key="1">
    <source>
        <dbReference type="ARBA" id="ARBA00022448"/>
    </source>
</evidence>
<feature type="transmembrane region" description="Helical" evidence="10">
    <location>
        <begin position="95"/>
        <end position="113"/>
    </location>
</feature>
<feature type="transmembrane region" description="Helical" evidence="10">
    <location>
        <begin position="233"/>
        <end position="251"/>
    </location>
</feature>
<comment type="subunit">
    <text evidence="10">The complex is composed of six subunits: RnfA, RnfB, RnfC, RnfD, RnfE and RnfG.</text>
</comment>
<feature type="transmembrane region" description="Helical" evidence="10">
    <location>
        <begin position="169"/>
        <end position="196"/>
    </location>
</feature>
<organism evidence="11 12">
    <name type="scientific">Candidatus Lachnoclostridium stercorigallinarum</name>
    <dbReference type="NCBI Taxonomy" id="2838634"/>
    <lineage>
        <taxon>Bacteria</taxon>
        <taxon>Bacillati</taxon>
        <taxon>Bacillota</taxon>
        <taxon>Clostridia</taxon>
        <taxon>Lachnospirales</taxon>
        <taxon>Lachnospiraceae</taxon>
    </lineage>
</organism>
<name>A0A9D2K674_9FIRM</name>
<accession>A0A9D2K674</accession>
<dbReference type="InterPro" id="IPR004338">
    <property type="entry name" value="NqrB/RnfD"/>
</dbReference>
<comment type="caution">
    <text evidence="11">The sequence shown here is derived from an EMBL/GenBank/DDBJ whole genome shotgun (WGS) entry which is preliminary data.</text>
</comment>
<dbReference type="GO" id="GO:0022900">
    <property type="term" value="P:electron transport chain"/>
    <property type="evidence" value="ECO:0007669"/>
    <property type="project" value="UniProtKB-UniRule"/>
</dbReference>
<keyword evidence="2 10" id="KW-0597">Phosphoprotein</keyword>
<keyword evidence="5 10" id="KW-0812">Transmembrane</keyword>
<keyword evidence="1 10" id="KW-0813">Transport</keyword>
<comment type="subcellular location">
    <subcellularLocation>
        <location evidence="10">Cell membrane</location>
        <topology evidence="10">Multi-pass membrane protein</topology>
    </subcellularLocation>
</comment>
<dbReference type="Pfam" id="PF03116">
    <property type="entry name" value="NQR2_RnfD_RnfE"/>
    <property type="match status" value="1"/>
</dbReference>
<evidence type="ECO:0000256" key="2">
    <source>
        <dbReference type="ARBA" id="ARBA00022553"/>
    </source>
</evidence>
<dbReference type="HAMAP" id="MF_00462">
    <property type="entry name" value="RsxD_RnfD"/>
    <property type="match status" value="1"/>
</dbReference>
<feature type="transmembrane region" description="Helical" evidence="10">
    <location>
        <begin position="125"/>
        <end position="149"/>
    </location>
</feature>
<sequence>MNNMLHVSSSPHVRDRVTTKNLMYDVVIALIPATVWGAYQFGLYTLAVVIATVLACVASEYVWEKGMGKPITITDGSAVVTGMILALNMPPEIPIWIPMLGGVFAIIVVKQLFGGLGQNFMNPALAARCFLLISFASYMNNFTSAAIGFDAVSGATPLAAMRAGSEVDLAALIVGRIPGTIGEVSSVALLIGAVYMIVRKVISPRIPLIYIGTVAVFIFIFGGFDVMYTVNQIFAGGLIFGAFFMATDYVTSPITKKGQVVFGILLGLLTGIFRLWGGSPEGVSYAIILSNLCMPMIEKLTLPVAFGKEGKKA</sequence>
<dbReference type="AlphaFoldDB" id="A0A9D2K674"/>
<evidence type="ECO:0000256" key="3">
    <source>
        <dbReference type="ARBA" id="ARBA00022630"/>
    </source>
</evidence>
<reference evidence="11" key="2">
    <citation type="submission" date="2021-04" db="EMBL/GenBank/DDBJ databases">
        <authorList>
            <person name="Gilroy R."/>
        </authorList>
    </citation>
    <scope>NUCLEOTIDE SEQUENCE</scope>
    <source>
        <strain evidence="11">ChiBcec1-1093</strain>
    </source>
</reference>
<dbReference type="GO" id="GO:0005886">
    <property type="term" value="C:plasma membrane"/>
    <property type="evidence" value="ECO:0007669"/>
    <property type="project" value="UniProtKB-SubCell"/>
</dbReference>
<dbReference type="GO" id="GO:0055085">
    <property type="term" value="P:transmembrane transport"/>
    <property type="evidence" value="ECO:0007669"/>
    <property type="project" value="InterPro"/>
</dbReference>
<feature type="transmembrane region" description="Helical" evidence="10">
    <location>
        <begin position="258"/>
        <end position="277"/>
    </location>
</feature>
<keyword evidence="6 10" id="KW-1278">Translocase</keyword>
<feature type="transmembrane region" description="Helical" evidence="10">
    <location>
        <begin position="21"/>
        <end position="39"/>
    </location>
</feature>
<dbReference type="PANTHER" id="PTHR30578">
    <property type="entry name" value="ELECTRON TRANSPORT COMPLEX PROTEIN RNFD"/>
    <property type="match status" value="1"/>
</dbReference>
<keyword evidence="4 10" id="KW-0288">FMN</keyword>
<keyword evidence="8 10" id="KW-1133">Transmembrane helix</keyword>
<dbReference type="Proteomes" id="UP000824101">
    <property type="component" value="Unassembled WGS sequence"/>
</dbReference>
<comment type="function">
    <text evidence="10">Part of a membrane-bound complex that couples electron transfer with translocation of ions across the membrane.</text>
</comment>
<dbReference type="InterPro" id="IPR011303">
    <property type="entry name" value="RnfD_bac"/>
</dbReference>
<proteinExistence type="inferred from homology"/>
<keyword evidence="10" id="KW-1003">Cell membrane</keyword>
<feature type="transmembrane region" description="Helical" evidence="10">
    <location>
        <begin position="208"/>
        <end position="227"/>
    </location>
</feature>
<evidence type="ECO:0000313" key="11">
    <source>
        <dbReference type="EMBL" id="HIZ80106.1"/>
    </source>
</evidence>
<dbReference type="PANTHER" id="PTHR30578:SF0">
    <property type="entry name" value="ION-TRANSLOCATING OXIDOREDUCTASE COMPLEX SUBUNIT D"/>
    <property type="match status" value="1"/>
</dbReference>
<evidence type="ECO:0000256" key="7">
    <source>
        <dbReference type="ARBA" id="ARBA00022982"/>
    </source>
</evidence>
<dbReference type="NCBIfam" id="TIGR01946">
    <property type="entry name" value="rnfD"/>
    <property type="match status" value="1"/>
</dbReference>
<evidence type="ECO:0000256" key="4">
    <source>
        <dbReference type="ARBA" id="ARBA00022643"/>
    </source>
</evidence>
<protein>
    <recommendedName>
        <fullName evidence="10">Ion-translocating oxidoreductase complex subunit D</fullName>
        <ecNumber evidence="10">7.-.-.-</ecNumber>
    </recommendedName>
    <alternativeName>
        <fullName evidence="10">Rnf electron transport complex subunit D</fullName>
    </alternativeName>
</protein>